<dbReference type="Proteomes" id="UP000305067">
    <property type="component" value="Unassembled WGS sequence"/>
</dbReference>
<feature type="region of interest" description="Disordered" evidence="1">
    <location>
        <begin position="83"/>
        <end position="149"/>
    </location>
</feature>
<feature type="region of interest" description="Disordered" evidence="1">
    <location>
        <begin position="1"/>
        <end position="71"/>
    </location>
</feature>
<proteinExistence type="predicted"/>
<feature type="compositionally biased region" description="Basic and acidic residues" evidence="1">
    <location>
        <begin position="116"/>
        <end position="129"/>
    </location>
</feature>
<dbReference type="AlphaFoldDB" id="A0A5C3QQS4"/>
<sequence length="149" mass="16165">MSMMTTPQPQVPSTASNIDPAGSTDPRNLEEQSTAGASPTDPQSYPEQKHAGAVGYGPNFRFGPTVGDKAGGLMEEMRGKIMHNQEHVHHGHDRRTGELKKREHDEDMANGSPFEKPVKKEEKHEEERAGAAGPEHAGSENVDTQKTIG</sequence>
<name>A0A5C3QQS4_9AGAR</name>
<organism evidence="2 3">
    <name type="scientific">Pterulicium gracile</name>
    <dbReference type="NCBI Taxonomy" id="1884261"/>
    <lineage>
        <taxon>Eukaryota</taxon>
        <taxon>Fungi</taxon>
        <taxon>Dikarya</taxon>
        <taxon>Basidiomycota</taxon>
        <taxon>Agaricomycotina</taxon>
        <taxon>Agaricomycetes</taxon>
        <taxon>Agaricomycetidae</taxon>
        <taxon>Agaricales</taxon>
        <taxon>Pleurotineae</taxon>
        <taxon>Pterulaceae</taxon>
        <taxon>Pterulicium</taxon>
    </lineage>
</organism>
<dbReference type="OrthoDB" id="2500073at2759"/>
<evidence type="ECO:0000313" key="2">
    <source>
        <dbReference type="EMBL" id="TFL04335.1"/>
    </source>
</evidence>
<keyword evidence="3" id="KW-1185">Reference proteome</keyword>
<feature type="compositionally biased region" description="Polar residues" evidence="1">
    <location>
        <begin position="31"/>
        <end position="46"/>
    </location>
</feature>
<evidence type="ECO:0000256" key="1">
    <source>
        <dbReference type="SAM" id="MobiDB-lite"/>
    </source>
</evidence>
<protein>
    <submittedName>
        <fullName evidence="2">Uncharacterized protein</fullName>
    </submittedName>
</protein>
<dbReference type="EMBL" id="ML178818">
    <property type="protein sequence ID" value="TFL04335.1"/>
    <property type="molecule type" value="Genomic_DNA"/>
</dbReference>
<accession>A0A5C3QQS4</accession>
<reference evidence="2 3" key="1">
    <citation type="journal article" date="2019" name="Nat. Ecol. Evol.">
        <title>Megaphylogeny resolves global patterns of mushroom evolution.</title>
        <authorList>
            <person name="Varga T."/>
            <person name="Krizsan K."/>
            <person name="Foldi C."/>
            <person name="Dima B."/>
            <person name="Sanchez-Garcia M."/>
            <person name="Sanchez-Ramirez S."/>
            <person name="Szollosi G.J."/>
            <person name="Szarkandi J.G."/>
            <person name="Papp V."/>
            <person name="Albert L."/>
            <person name="Andreopoulos W."/>
            <person name="Angelini C."/>
            <person name="Antonin V."/>
            <person name="Barry K.W."/>
            <person name="Bougher N.L."/>
            <person name="Buchanan P."/>
            <person name="Buyck B."/>
            <person name="Bense V."/>
            <person name="Catcheside P."/>
            <person name="Chovatia M."/>
            <person name="Cooper J."/>
            <person name="Damon W."/>
            <person name="Desjardin D."/>
            <person name="Finy P."/>
            <person name="Geml J."/>
            <person name="Haridas S."/>
            <person name="Hughes K."/>
            <person name="Justo A."/>
            <person name="Karasinski D."/>
            <person name="Kautmanova I."/>
            <person name="Kiss B."/>
            <person name="Kocsube S."/>
            <person name="Kotiranta H."/>
            <person name="LaButti K.M."/>
            <person name="Lechner B.E."/>
            <person name="Liimatainen K."/>
            <person name="Lipzen A."/>
            <person name="Lukacs Z."/>
            <person name="Mihaltcheva S."/>
            <person name="Morgado L.N."/>
            <person name="Niskanen T."/>
            <person name="Noordeloos M.E."/>
            <person name="Ohm R.A."/>
            <person name="Ortiz-Santana B."/>
            <person name="Ovrebo C."/>
            <person name="Racz N."/>
            <person name="Riley R."/>
            <person name="Savchenko A."/>
            <person name="Shiryaev A."/>
            <person name="Soop K."/>
            <person name="Spirin V."/>
            <person name="Szebenyi C."/>
            <person name="Tomsovsky M."/>
            <person name="Tulloss R.E."/>
            <person name="Uehling J."/>
            <person name="Grigoriev I.V."/>
            <person name="Vagvolgyi C."/>
            <person name="Papp T."/>
            <person name="Martin F.M."/>
            <person name="Miettinen O."/>
            <person name="Hibbett D.S."/>
            <person name="Nagy L.G."/>
        </authorList>
    </citation>
    <scope>NUCLEOTIDE SEQUENCE [LARGE SCALE GENOMIC DNA]</scope>
    <source>
        <strain evidence="2 3">CBS 309.79</strain>
    </source>
</reference>
<feature type="compositionally biased region" description="Polar residues" evidence="1">
    <location>
        <begin position="1"/>
        <end position="17"/>
    </location>
</feature>
<evidence type="ECO:0000313" key="3">
    <source>
        <dbReference type="Proteomes" id="UP000305067"/>
    </source>
</evidence>
<dbReference type="STRING" id="1884261.A0A5C3QQS4"/>
<gene>
    <name evidence="2" type="ORF">BDV98DRAFT_601817</name>
</gene>
<feature type="compositionally biased region" description="Basic and acidic residues" evidence="1">
    <location>
        <begin position="83"/>
        <end position="107"/>
    </location>
</feature>